<dbReference type="GeneID" id="85006953"/>
<sequence>MSMTQTQRSTRAARLTDEQIAAEEKLLDGVPRFNVAAFLMPPIWGPAHGIWATIVFYPLWILADTAFVNALQHRTPLAIVVGVLVFVLMTALTAAFAVVSQPFALRRALSLGVSKEAYLRRQRIWAAVSVIVGAVALIVATYYNLFLNPALAGLVP</sequence>
<dbReference type="eggNOG" id="ENOG5030NBQ">
    <property type="taxonomic scope" value="Bacteria"/>
</dbReference>
<name>D0WER4_SLAES</name>
<proteinExistence type="predicted"/>
<keyword evidence="1" id="KW-1133">Transmembrane helix</keyword>
<dbReference type="AlphaFoldDB" id="D0WER4"/>
<keyword evidence="1" id="KW-0472">Membrane</keyword>
<keyword evidence="3" id="KW-1185">Reference proteome</keyword>
<evidence type="ECO:0000256" key="1">
    <source>
        <dbReference type="SAM" id="Phobius"/>
    </source>
</evidence>
<dbReference type="STRING" id="649764.HMPREF0762_00294"/>
<organism evidence="2 3">
    <name type="scientific">Slackia exigua (strain ATCC 700122 / DSM 15923 / CIP 105133 / JCM 11022 / KCTC 5966 / S-7)</name>
    <dbReference type="NCBI Taxonomy" id="649764"/>
    <lineage>
        <taxon>Bacteria</taxon>
        <taxon>Bacillati</taxon>
        <taxon>Actinomycetota</taxon>
        <taxon>Coriobacteriia</taxon>
        <taxon>Eggerthellales</taxon>
        <taxon>Eggerthellaceae</taxon>
        <taxon>Slackia</taxon>
    </lineage>
</organism>
<keyword evidence="1" id="KW-0812">Transmembrane</keyword>
<accession>D0WER4</accession>
<evidence type="ECO:0008006" key="4">
    <source>
        <dbReference type="Google" id="ProtNLM"/>
    </source>
</evidence>
<evidence type="ECO:0000313" key="2">
    <source>
        <dbReference type="EMBL" id="EEZ62202.1"/>
    </source>
</evidence>
<evidence type="ECO:0000313" key="3">
    <source>
        <dbReference type="Proteomes" id="UP000006001"/>
    </source>
</evidence>
<gene>
    <name evidence="2" type="ORF">HMPREF0762_00294</name>
</gene>
<dbReference type="Proteomes" id="UP000006001">
    <property type="component" value="Unassembled WGS sequence"/>
</dbReference>
<feature type="transmembrane region" description="Helical" evidence="1">
    <location>
        <begin position="124"/>
        <end position="146"/>
    </location>
</feature>
<feature type="transmembrane region" description="Helical" evidence="1">
    <location>
        <begin position="77"/>
        <end position="103"/>
    </location>
</feature>
<comment type="caution">
    <text evidence="2">The sequence shown here is derived from an EMBL/GenBank/DDBJ whole genome shotgun (WGS) entry which is preliminary data.</text>
</comment>
<protein>
    <recommendedName>
        <fullName evidence="4">Viscotoxin-A3</fullName>
    </recommendedName>
</protein>
<dbReference type="RefSeq" id="WP_006361542.1">
    <property type="nucleotide sequence ID" value="NZ_GG700630.1"/>
</dbReference>
<reference evidence="2" key="1">
    <citation type="submission" date="2009-10" db="EMBL/GenBank/DDBJ databases">
        <authorList>
            <person name="Weinstock G."/>
            <person name="Sodergren E."/>
            <person name="Clifton S."/>
            <person name="Fulton L."/>
            <person name="Fulton B."/>
            <person name="Courtney L."/>
            <person name="Fronick C."/>
            <person name="Harrison M."/>
            <person name="Strong C."/>
            <person name="Farmer C."/>
            <person name="Delahaunty K."/>
            <person name="Markovic C."/>
            <person name="Hall O."/>
            <person name="Minx P."/>
            <person name="Tomlinson C."/>
            <person name="Mitreva M."/>
            <person name="Nelson J."/>
            <person name="Hou S."/>
            <person name="Wollam A."/>
            <person name="Pepin K.H."/>
            <person name="Johnson M."/>
            <person name="Bhonagiri V."/>
            <person name="Nash W.E."/>
            <person name="Warren W."/>
            <person name="Chinwalla A."/>
            <person name="Mardis E.R."/>
            <person name="Wilson R.K."/>
        </authorList>
    </citation>
    <scope>NUCLEOTIDE SEQUENCE [LARGE SCALE GENOMIC DNA]</scope>
    <source>
        <strain evidence="2">ATCC 700122</strain>
    </source>
</reference>
<dbReference type="HOGENOM" id="CLU_1739310_0_0_11"/>
<dbReference type="EMBL" id="ACUX02000004">
    <property type="protein sequence ID" value="EEZ62202.1"/>
    <property type="molecule type" value="Genomic_DNA"/>
</dbReference>